<evidence type="ECO:0000256" key="5">
    <source>
        <dbReference type="ARBA" id="ARBA00022741"/>
    </source>
</evidence>
<name>D8QQ47_SELML</name>
<dbReference type="InterPro" id="IPR036412">
    <property type="entry name" value="HAD-like_sf"/>
</dbReference>
<dbReference type="STRING" id="88036.D8QQ47"/>
<dbReference type="PANTHER" id="PTHR13045">
    <property type="entry name" value="5'-NUCLEOTIDASE"/>
    <property type="match status" value="1"/>
</dbReference>
<evidence type="ECO:0000256" key="1">
    <source>
        <dbReference type="ARBA" id="ARBA00000815"/>
    </source>
</evidence>
<dbReference type="SUPFAM" id="SSF56784">
    <property type="entry name" value="HAD-like"/>
    <property type="match status" value="1"/>
</dbReference>
<evidence type="ECO:0000256" key="8">
    <source>
        <dbReference type="ARBA" id="ARBA00023080"/>
    </source>
</evidence>
<dbReference type="FunFam" id="1.10.150.340:FF:000001">
    <property type="entry name" value="Cytosolic 5-nucleotidase 3-like"/>
    <property type="match status" value="1"/>
</dbReference>
<evidence type="ECO:0000256" key="2">
    <source>
        <dbReference type="ARBA" id="ARBA00008389"/>
    </source>
</evidence>
<keyword evidence="7" id="KW-0460">Magnesium</keyword>
<reference evidence="9 10" key="1">
    <citation type="journal article" date="2011" name="Science">
        <title>The Selaginella genome identifies genetic changes associated with the evolution of vascular plants.</title>
        <authorList>
            <person name="Banks J.A."/>
            <person name="Nishiyama T."/>
            <person name="Hasebe M."/>
            <person name="Bowman J.L."/>
            <person name="Gribskov M."/>
            <person name="dePamphilis C."/>
            <person name="Albert V.A."/>
            <person name="Aono N."/>
            <person name="Aoyama T."/>
            <person name="Ambrose B.A."/>
            <person name="Ashton N.W."/>
            <person name="Axtell M.J."/>
            <person name="Barker E."/>
            <person name="Barker M.S."/>
            <person name="Bennetzen J.L."/>
            <person name="Bonawitz N.D."/>
            <person name="Chapple C."/>
            <person name="Cheng C."/>
            <person name="Correa L.G."/>
            <person name="Dacre M."/>
            <person name="DeBarry J."/>
            <person name="Dreyer I."/>
            <person name="Elias M."/>
            <person name="Engstrom E.M."/>
            <person name="Estelle M."/>
            <person name="Feng L."/>
            <person name="Finet C."/>
            <person name="Floyd S.K."/>
            <person name="Frommer W.B."/>
            <person name="Fujita T."/>
            <person name="Gramzow L."/>
            <person name="Gutensohn M."/>
            <person name="Harholt J."/>
            <person name="Hattori M."/>
            <person name="Heyl A."/>
            <person name="Hirai T."/>
            <person name="Hiwatashi Y."/>
            <person name="Ishikawa M."/>
            <person name="Iwata M."/>
            <person name="Karol K.G."/>
            <person name="Koehler B."/>
            <person name="Kolukisaoglu U."/>
            <person name="Kubo M."/>
            <person name="Kurata T."/>
            <person name="Lalonde S."/>
            <person name="Li K."/>
            <person name="Li Y."/>
            <person name="Litt A."/>
            <person name="Lyons E."/>
            <person name="Manning G."/>
            <person name="Maruyama T."/>
            <person name="Michael T.P."/>
            <person name="Mikami K."/>
            <person name="Miyazaki S."/>
            <person name="Morinaga S."/>
            <person name="Murata T."/>
            <person name="Mueller-Roeber B."/>
            <person name="Nelson D.R."/>
            <person name="Obara M."/>
            <person name="Oguri Y."/>
            <person name="Olmstead R.G."/>
            <person name="Onodera N."/>
            <person name="Petersen B.L."/>
            <person name="Pils B."/>
            <person name="Prigge M."/>
            <person name="Rensing S.A."/>
            <person name="Riano-Pachon D.M."/>
            <person name="Roberts A.W."/>
            <person name="Sato Y."/>
            <person name="Scheller H.V."/>
            <person name="Schulz B."/>
            <person name="Schulz C."/>
            <person name="Shakirov E.V."/>
            <person name="Shibagaki N."/>
            <person name="Shinohara N."/>
            <person name="Shippen D.E."/>
            <person name="Soerensen I."/>
            <person name="Sotooka R."/>
            <person name="Sugimoto N."/>
            <person name="Sugita M."/>
            <person name="Sumikawa N."/>
            <person name="Tanurdzic M."/>
            <person name="Theissen G."/>
            <person name="Ulvskov P."/>
            <person name="Wakazuki S."/>
            <person name="Weng J.K."/>
            <person name="Willats W.W."/>
            <person name="Wipf D."/>
            <person name="Wolf P.G."/>
            <person name="Yang L."/>
            <person name="Zimmer A.D."/>
            <person name="Zhu Q."/>
            <person name="Mitros T."/>
            <person name="Hellsten U."/>
            <person name="Loque D."/>
            <person name="Otillar R."/>
            <person name="Salamov A."/>
            <person name="Schmutz J."/>
            <person name="Shapiro H."/>
            <person name="Lindquist E."/>
            <person name="Lucas S."/>
            <person name="Rokhsar D."/>
            <person name="Grigoriev I.V."/>
        </authorList>
    </citation>
    <scope>NUCLEOTIDE SEQUENCE [LARGE SCALE GENOMIC DNA]</scope>
</reference>
<dbReference type="eggNOG" id="KOG3128">
    <property type="taxonomic scope" value="Eukaryota"/>
</dbReference>
<keyword evidence="5" id="KW-0547">Nucleotide-binding</keyword>
<dbReference type="Gene3D" id="3.40.50.1000">
    <property type="entry name" value="HAD superfamily/HAD-like"/>
    <property type="match status" value="1"/>
</dbReference>
<dbReference type="OMA" id="GPERMQI"/>
<protein>
    <recommendedName>
        <fullName evidence="3">5'-nucleotidase</fullName>
        <ecNumber evidence="3">3.1.3.5</ecNumber>
    </recommendedName>
</protein>
<dbReference type="EC" id="3.1.3.5" evidence="3"/>
<keyword evidence="4" id="KW-0479">Metal-binding</keyword>
<proteinExistence type="inferred from homology"/>
<dbReference type="SFLD" id="SFLDS00003">
    <property type="entry name" value="Haloacid_Dehalogenase"/>
    <property type="match status" value="1"/>
</dbReference>
<dbReference type="GO" id="GO:0000287">
    <property type="term" value="F:magnesium ion binding"/>
    <property type="evidence" value="ECO:0007669"/>
    <property type="project" value="InterPro"/>
</dbReference>
<evidence type="ECO:0000313" key="9">
    <source>
        <dbReference type="EMBL" id="EFJ38398.1"/>
    </source>
</evidence>
<dbReference type="InterPro" id="IPR006434">
    <property type="entry name" value="Pyrimidine_nucleotidase_eu"/>
</dbReference>
<evidence type="ECO:0000256" key="6">
    <source>
        <dbReference type="ARBA" id="ARBA00022801"/>
    </source>
</evidence>
<evidence type="ECO:0000256" key="4">
    <source>
        <dbReference type="ARBA" id="ARBA00022723"/>
    </source>
</evidence>
<sequence>MDSSETKLGATVASRVPQIVIGNPEELERKKRAIKAAGLSSLQVIADFDMTLTKYMVNGTRGQSTHALLNQGNAEYDLKRQQLFDHYYPLETCPTIPVEQKTKLMEEWWGKTHNLLVEGGLTFKAIQTSVANAVIGFRSGVVELLEILEAKSVPVLIFSAGLADIIEEVMRQKLHRSFKNIRVVSNRMNFDGDGNLLGFKGKLIHVLNKNEHSLEMAAPLHDDQGHEVVNNAKNGYSLVRDRRNVILLGDHIGDLGMSDGVDYDNRITIGFLNENINSWLSTYTTAFDIVVLNDGAMTSVVDLIQELSR</sequence>
<keyword evidence="6" id="KW-0378">Hydrolase</keyword>
<dbReference type="FunFam" id="3.40.50.1000:FF:000166">
    <property type="entry name" value="Cytosolic 5-nucleotidase"/>
    <property type="match status" value="1"/>
</dbReference>
<dbReference type="InterPro" id="IPR023214">
    <property type="entry name" value="HAD_sf"/>
</dbReference>
<dbReference type="AlphaFoldDB" id="D8QQ47"/>
<comment type="similarity">
    <text evidence="2">Belongs to the pyrimidine 5'-nucleotidase family.</text>
</comment>
<organism evidence="10">
    <name type="scientific">Selaginella moellendorffii</name>
    <name type="common">Spikemoss</name>
    <dbReference type="NCBI Taxonomy" id="88036"/>
    <lineage>
        <taxon>Eukaryota</taxon>
        <taxon>Viridiplantae</taxon>
        <taxon>Streptophyta</taxon>
        <taxon>Embryophyta</taxon>
        <taxon>Tracheophyta</taxon>
        <taxon>Lycopodiopsida</taxon>
        <taxon>Selaginellales</taxon>
        <taxon>Selaginellaceae</taxon>
        <taxon>Selaginella</taxon>
    </lineage>
</organism>
<dbReference type="SFLD" id="SFLDG01128">
    <property type="entry name" value="C1.4:_5'-Nucleotidase_Like"/>
    <property type="match status" value="1"/>
</dbReference>
<dbReference type="OrthoDB" id="10014216at2759"/>
<dbReference type="GO" id="GO:0009117">
    <property type="term" value="P:nucleotide metabolic process"/>
    <property type="evidence" value="ECO:0007669"/>
    <property type="project" value="UniProtKB-KW"/>
</dbReference>
<keyword evidence="8" id="KW-0546">Nucleotide metabolism</keyword>
<keyword evidence="10" id="KW-1185">Reference proteome</keyword>
<dbReference type="FunCoup" id="D8QQ47">
    <property type="interactions" value="2593"/>
</dbReference>
<evidence type="ECO:0000313" key="10">
    <source>
        <dbReference type="Proteomes" id="UP000001514"/>
    </source>
</evidence>
<dbReference type="GO" id="GO:0005737">
    <property type="term" value="C:cytoplasm"/>
    <property type="evidence" value="ECO:0000318"/>
    <property type="project" value="GO_Central"/>
</dbReference>
<dbReference type="Pfam" id="PF05822">
    <property type="entry name" value="UMPH-1"/>
    <property type="match status" value="1"/>
</dbReference>
<dbReference type="GO" id="GO:0008253">
    <property type="term" value="F:5'-nucleotidase activity"/>
    <property type="evidence" value="ECO:0000318"/>
    <property type="project" value="GO_Central"/>
</dbReference>
<dbReference type="InParanoid" id="D8QQ47"/>
<dbReference type="KEGG" id="smo:SELMODRAFT_74272"/>
<dbReference type="EMBL" id="GL377565">
    <property type="protein sequence ID" value="EFJ38398.1"/>
    <property type="molecule type" value="Genomic_DNA"/>
</dbReference>
<dbReference type="Gene3D" id="1.10.150.340">
    <property type="entry name" value="Pyrimidine 5'-nucleotidase (UMPH-1), N-terminal domain"/>
    <property type="match status" value="1"/>
</dbReference>
<accession>D8QQ47</accession>
<evidence type="ECO:0000256" key="3">
    <source>
        <dbReference type="ARBA" id="ARBA00012643"/>
    </source>
</evidence>
<evidence type="ECO:0000256" key="7">
    <source>
        <dbReference type="ARBA" id="ARBA00022842"/>
    </source>
</evidence>
<dbReference type="PANTHER" id="PTHR13045:SF0">
    <property type="entry name" value="7-METHYLGUANOSINE PHOSPHATE-SPECIFIC 5'-NUCLEOTIDASE"/>
    <property type="match status" value="1"/>
</dbReference>
<dbReference type="Proteomes" id="UP000001514">
    <property type="component" value="Unassembled WGS sequence"/>
</dbReference>
<dbReference type="GO" id="GO:0000166">
    <property type="term" value="F:nucleotide binding"/>
    <property type="evidence" value="ECO:0007669"/>
    <property type="project" value="UniProtKB-KW"/>
</dbReference>
<dbReference type="Gramene" id="EFJ38398">
    <property type="protein sequence ID" value="EFJ38398"/>
    <property type="gene ID" value="SELMODRAFT_74272"/>
</dbReference>
<dbReference type="HOGENOM" id="CLU_048584_1_0_1"/>
<gene>
    <name evidence="9" type="ORF">SELMODRAFT_74272</name>
</gene>
<comment type="catalytic activity">
    <reaction evidence="1">
        <text>a ribonucleoside 5'-phosphate + H2O = a ribonucleoside + phosphate</text>
        <dbReference type="Rhea" id="RHEA:12484"/>
        <dbReference type="ChEBI" id="CHEBI:15377"/>
        <dbReference type="ChEBI" id="CHEBI:18254"/>
        <dbReference type="ChEBI" id="CHEBI:43474"/>
        <dbReference type="ChEBI" id="CHEBI:58043"/>
        <dbReference type="EC" id="3.1.3.5"/>
    </reaction>
</comment>